<keyword evidence="2" id="KW-1185">Reference proteome</keyword>
<organism evidence="1 2">
    <name type="scientific">Aspergillus glaucus CBS 516.65</name>
    <dbReference type="NCBI Taxonomy" id="1160497"/>
    <lineage>
        <taxon>Eukaryota</taxon>
        <taxon>Fungi</taxon>
        <taxon>Dikarya</taxon>
        <taxon>Ascomycota</taxon>
        <taxon>Pezizomycotina</taxon>
        <taxon>Eurotiomycetes</taxon>
        <taxon>Eurotiomycetidae</taxon>
        <taxon>Eurotiales</taxon>
        <taxon>Aspergillaceae</taxon>
        <taxon>Aspergillus</taxon>
        <taxon>Aspergillus subgen. Aspergillus</taxon>
    </lineage>
</organism>
<dbReference type="AlphaFoldDB" id="A0A1L9VQ65"/>
<protein>
    <submittedName>
        <fullName evidence="1">Uncharacterized protein</fullName>
    </submittedName>
</protein>
<dbReference type="GeneID" id="34462422"/>
<dbReference type="OrthoDB" id="10003767at2759"/>
<evidence type="ECO:0000313" key="2">
    <source>
        <dbReference type="Proteomes" id="UP000184300"/>
    </source>
</evidence>
<reference evidence="2" key="1">
    <citation type="journal article" date="2017" name="Genome Biol.">
        <title>Comparative genomics reveals high biological diversity and specific adaptations in the industrially and medically important fungal genus Aspergillus.</title>
        <authorList>
            <person name="de Vries R.P."/>
            <person name="Riley R."/>
            <person name="Wiebenga A."/>
            <person name="Aguilar-Osorio G."/>
            <person name="Amillis S."/>
            <person name="Uchima C.A."/>
            <person name="Anderluh G."/>
            <person name="Asadollahi M."/>
            <person name="Askin M."/>
            <person name="Barry K."/>
            <person name="Battaglia E."/>
            <person name="Bayram O."/>
            <person name="Benocci T."/>
            <person name="Braus-Stromeyer S.A."/>
            <person name="Caldana C."/>
            <person name="Canovas D."/>
            <person name="Cerqueira G.C."/>
            <person name="Chen F."/>
            <person name="Chen W."/>
            <person name="Choi C."/>
            <person name="Clum A."/>
            <person name="Dos Santos R.A."/>
            <person name="Damasio A.R."/>
            <person name="Diallinas G."/>
            <person name="Emri T."/>
            <person name="Fekete E."/>
            <person name="Flipphi M."/>
            <person name="Freyberg S."/>
            <person name="Gallo A."/>
            <person name="Gournas C."/>
            <person name="Habgood R."/>
            <person name="Hainaut M."/>
            <person name="Harispe M.L."/>
            <person name="Henrissat B."/>
            <person name="Hilden K.S."/>
            <person name="Hope R."/>
            <person name="Hossain A."/>
            <person name="Karabika E."/>
            <person name="Karaffa L."/>
            <person name="Karanyi Z."/>
            <person name="Krasevec N."/>
            <person name="Kuo A."/>
            <person name="Kusch H."/>
            <person name="LaButti K."/>
            <person name="Lagendijk E.L."/>
            <person name="Lapidus A."/>
            <person name="Levasseur A."/>
            <person name="Lindquist E."/>
            <person name="Lipzen A."/>
            <person name="Logrieco A.F."/>
            <person name="MacCabe A."/>
            <person name="Maekelae M.R."/>
            <person name="Malavazi I."/>
            <person name="Melin P."/>
            <person name="Meyer V."/>
            <person name="Mielnichuk N."/>
            <person name="Miskei M."/>
            <person name="Molnar A.P."/>
            <person name="Mule G."/>
            <person name="Ngan C.Y."/>
            <person name="Orejas M."/>
            <person name="Orosz E."/>
            <person name="Ouedraogo J.P."/>
            <person name="Overkamp K.M."/>
            <person name="Park H.-S."/>
            <person name="Perrone G."/>
            <person name="Piumi F."/>
            <person name="Punt P.J."/>
            <person name="Ram A.F."/>
            <person name="Ramon A."/>
            <person name="Rauscher S."/>
            <person name="Record E."/>
            <person name="Riano-Pachon D.M."/>
            <person name="Robert V."/>
            <person name="Roehrig J."/>
            <person name="Ruller R."/>
            <person name="Salamov A."/>
            <person name="Salih N.S."/>
            <person name="Samson R.A."/>
            <person name="Sandor E."/>
            <person name="Sanguinetti M."/>
            <person name="Schuetze T."/>
            <person name="Sepcic K."/>
            <person name="Shelest E."/>
            <person name="Sherlock G."/>
            <person name="Sophianopoulou V."/>
            <person name="Squina F.M."/>
            <person name="Sun H."/>
            <person name="Susca A."/>
            <person name="Todd R.B."/>
            <person name="Tsang A."/>
            <person name="Unkles S.E."/>
            <person name="van de Wiele N."/>
            <person name="van Rossen-Uffink D."/>
            <person name="Oliveira J.V."/>
            <person name="Vesth T.C."/>
            <person name="Visser J."/>
            <person name="Yu J.-H."/>
            <person name="Zhou M."/>
            <person name="Andersen M.R."/>
            <person name="Archer D.B."/>
            <person name="Baker S.E."/>
            <person name="Benoit I."/>
            <person name="Brakhage A.A."/>
            <person name="Braus G.H."/>
            <person name="Fischer R."/>
            <person name="Frisvad J.C."/>
            <person name="Goldman G.H."/>
            <person name="Houbraken J."/>
            <person name="Oakley B."/>
            <person name="Pocsi I."/>
            <person name="Scazzocchio C."/>
            <person name="Seiboth B."/>
            <person name="vanKuyk P.A."/>
            <person name="Wortman J."/>
            <person name="Dyer P.S."/>
            <person name="Grigoriev I.V."/>
        </authorList>
    </citation>
    <scope>NUCLEOTIDE SEQUENCE [LARGE SCALE GENOMIC DNA]</scope>
    <source>
        <strain evidence="2">CBS 516.65</strain>
    </source>
</reference>
<dbReference type="VEuPathDB" id="FungiDB:ASPGLDRAFT_45084"/>
<sequence>MKHRFTYKPLNTSPFLRRKHVPSSTNPSRSSAKFGKIVIFSSSVTLSSSSPQRMTFFPGAPCPIEFSNEEMELHDKELLNVEVVGKILRSFRCGSLLPVGDTVGPEDYGNAIQSSRNFKIVFLRSPKIRSVVRTE</sequence>
<accession>A0A1L9VQ65</accession>
<name>A0A1L9VQ65_ASPGL</name>
<proteinExistence type="predicted"/>
<evidence type="ECO:0000313" key="1">
    <source>
        <dbReference type="EMBL" id="OJJ86068.1"/>
    </source>
</evidence>
<dbReference type="Proteomes" id="UP000184300">
    <property type="component" value="Unassembled WGS sequence"/>
</dbReference>
<dbReference type="RefSeq" id="XP_022402762.1">
    <property type="nucleotide sequence ID" value="XM_022546161.1"/>
</dbReference>
<gene>
    <name evidence="1" type="ORF">ASPGLDRAFT_45084</name>
</gene>
<dbReference type="EMBL" id="KV878893">
    <property type="protein sequence ID" value="OJJ86068.1"/>
    <property type="molecule type" value="Genomic_DNA"/>
</dbReference>